<keyword evidence="4" id="KW-0804">Transcription</keyword>
<dbReference type="PANTHER" id="PTHR30346">
    <property type="entry name" value="TRANSCRIPTIONAL DUAL REGULATOR HCAR-RELATED"/>
    <property type="match status" value="1"/>
</dbReference>
<dbReference type="EMBL" id="JAENHP010000006">
    <property type="protein sequence ID" value="MBM2618192.1"/>
    <property type="molecule type" value="Genomic_DNA"/>
</dbReference>
<comment type="caution">
    <text evidence="6">The sequence shown here is derived from an EMBL/GenBank/DDBJ whole genome shotgun (WGS) entry which is preliminary data.</text>
</comment>
<evidence type="ECO:0000259" key="5">
    <source>
        <dbReference type="PROSITE" id="PS50931"/>
    </source>
</evidence>
<accession>A0ABS2AEC6</accession>
<evidence type="ECO:0000256" key="1">
    <source>
        <dbReference type="ARBA" id="ARBA00009437"/>
    </source>
</evidence>
<dbReference type="Pfam" id="PF03466">
    <property type="entry name" value="LysR_substrate"/>
    <property type="match status" value="1"/>
</dbReference>
<dbReference type="Proteomes" id="UP000632138">
    <property type="component" value="Unassembled WGS sequence"/>
</dbReference>
<dbReference type="InterPro" id="IPR036390">
    <property type="entry name" value="WH_DNA-bd_sf"/>
</dbReference>
<evidence type="ECO:0000256" key="3">
    <source>
        <dbReference type="ARBA" id="ARBA00023125"/>
    </source>
</evidence>
<keyword evidence="7" id="KW-1185">Reference proteome</keyword>
<dbReference type="InterPro" id="IPR000847">
    <property type="entry name" value="LysR_HTH_N"/>
</dbReference>
<dbReference type="PRINTS" id="PR00039">
    <property type="entry name" value="HTHLYSR"/>
</dbReference>
<gene>
    <name evidence="6" type="ORF">JIG36_21780</name>
</gene>
<evidence type="ECO:0000256" key="4">
    <source>
        <dbReference type="ARBA" id="ARBA00023163"/>
    </source>
</evidence>
<comment type="similarity">
    <text evidence="1">Belongs to the LysR transcriptional regulatory family.</text>
</comment>
<dbReference type="PROSITE" id="PS50931">
    <property type="entry name" value="HTH_LYSR"/>
    <property type="match status" value="1"/>
</dbReference>
<dbReference type="Gene3D" id="3.40.190.10">
    <property type="entry name" value="Periplasmic binding protein-like II"/>
    <property type="match status" value="2"/>
</dbReference>
<reference evidence="6 7" key="1">
    <citation type="submission" date="2021-01" db="EMBL/GenBank/DDBJ databases">
        <title>Actinoplanes sp. nov. LDG1-06 isolated from lichen.</title>
        <authorList>
            <person name="Saeng-In P."/>
            <person name="Phongsopitanun W."/>
            <person name="Kanchanasin P."/>
            <person name="Yuki M."/>
            <person name="Kudo T."/>
            <person name="Ohkuma M."/>
            <person name="Tanasupawat S."/>
        </authorList>
    </citation>
    <scope>NUCLEOTIDE SEQUENCE [LARGE SCALE GENOMIC DNA]</scope>
    <source>
        <strain evidence="6 7">LDG1-06</strain>
    </source>
</reference>
<evidence type="ECO:0000313" key="6">
    <source>
        <dbReference type="EMBL" id="MBM2618192.1"/>
    </source>
</evidence>
<keyword evidence="3" id="KW-0238">DNA-binding</keyword>
<dbReference type="CDD" id="cd08414">
    <property type="entry name" value="PBP2_LTTR_aromatics_like"/>
    <property type="match status" value="1"/>
</dbReference>
<dbReference type="InterPro" id="IPR005119">
    <property type="entry name" value="LysR_subst-bd"/>
</dbReference>
<name>A0ABS2AEC6_9ACTN</name>
<dbReference type="SUPFAM" id="SSF46785">
    <property type="entry name" value="Winged helix' DNA-binding domain"/>
    <property type="match status" value="1"/>
</dbReference>
<organism evidence="6 7">
    <name type="scientific">Paractinoplanes ovalisporus</name>
    <dbReference type="NCBI Taxonomy" id="2810368"/>
    <lineage>
        <taxon>Bacteria</taxon>
        <taxon>Bacillati</taxon>
        <taxon>Actinomycetota</taxon>
        <taxon>Actinomycetes</taxon>
        <taxon>Micromonosporales</taxon>
        <taxon>Micromonosporaceae</taxon>
        <taxon>Paractinoplanes</taxon>
    </lineage>
</organism>
<dbReference type="Gene3D" id="1.10.10.10">
    <property type="entry name" value="Winged helix-like DNA-binding domain superfamily/Winged helix DNA-binding domain"/>
    <property type="match status" value="1"/>
</dbReference>
<sequence>MSDLDLRRLRYLVAVADEGAITAAAERLEMTQPALSRAIRALEAEVGVPLLVRGHRGVEPTEAGRVLLDEAREIDRRVTRAVGRARRVAAGDDRLRVSARGCDVAVVERLTREFEGSTAVVADWRTQTDGLRTGEADLALIRGGFDRRGLDSDVLAVEPRVALLPEGHALAGRDVLDRDDLAGVPVVVWATDQPAEREFWLGFPGSVAGPEVNDMLQLLAVVRLGRAVAFVSSALPVAAQPGVVVVPVNDLSPAELRLAWREDERSPAVARFVRHAAAVLPTG</sequence>
<protein>
    <submittedName>
        <fullName evidence="6">LysR family transcriptional regulator</fullName>
    </submittedName>
</protein>
<evidence type="ECO:0000313" key="7">
    <source>
        <dbReference type="Proteomes" id="UP000632138"/>
    </source>
</evidence>
<evidence type="ECO:0000256" key="2">
    <source>
        <dbReference type="ARBA" id="ARBA00023015"/>
    </source>
</evidence>
<proteinExistence type="inferred from homology"/>
<dbReference type="InterPro" id="IPR036388">
    <property type="entry name" value="WH-like_DNA-bd_sf"/>
</dbReference>
<feature type="domain" description="HTH lysR-type" evidence="5">
    <location>
        <begin position="4"/>
        <end position="61"/>
    </location>
</feature>
<dbReference type="SUPFAM" id="SSF53850">
    <property type="entry name" value="Periplasmic binding protein-like II"/>
    <property type="match status" value="1"/>
</dbReference>
<dbReference type="Pfam" id="PF00126">
    <property type="entry name" value="HTH_1"/>
    <property type="match status" value="1"/>
</dbReference>
<dbReference type="RefSeq" id="WP_203378178.1">
    <property type="nucleotide sequence ID" value="NZ_JAENHP010000006.1"/>
</dbReference>
<keyword evidence="2" id="KW-0805">Transcription regulation</keyword>
<dbReference type="PANTHER" id="PTHR30346:SF0">
    <property type="entry name" value="HCA OPERON TRANSCRIPTIONAL ACTIVATOR HCAR"/>
    <property type="match status" value="1"/>
</dbReference>